<accession>A0ABX7WIH0</accession>
<dbReference type="RefSeq" id="WP_209473439.1">
    <property type="nucleotide sequence ID" value="NZ_CP053383.1"/>
</dbReference>
<organism evidence="1 2">
    <name type="scientific">Halomonas sulfidivorans</name>
    <dbReference type="NCBI Taxonomy" id="2733488"/>
    <lineage>
        <taxon>Bacteria</taxon>
        <taxon>Pseudomonadati</taxon>
        <taxon>Pseudomonadota</taxon>
        <taxon>Gammaproteobacteria</taxon>
        <taxon>Oceanospirillales</taxon>
        <taxon>Halomonadaceae</taxon>
        <taxon>Halomonas</taxon>
    </lineage>
</organism>
<protein>
    <submittedName>
        <fullName evidence="1">Uncharacterized protein</fullName>
    </submittedName>
</protein>
<proteinExistence type="predicted"/>
<gene>
    <name evidence="1" type="ORF">HNO53_15140</name>
</gene>
<dbReference type="EMBL" id="CP053383">
    <property type="protein sequence ID" value="QTP59930.1"/>
    <property type="molecule type" value="Genomic_DNA"/>
</dbReference>
<evidence type="ECO:0000313" key="2">
    <source>
        <dbReference type="Proteomes" id="UP000671845"/>
    </source>
</evidence>
<evidence type="ECO:0000313" key="1">
    <source>
        <dbReference type="EMBL" id="QTP59930.1"/>
    </source>
</evidence>
<name>A0ABX7WIH0_9GAMM</name>
<reference evidence="1 2" key="1">
    <citation type="journal article" date="2021" name="Front. Microbiol.">
        <title>Aerobic Denitrification and Heterotrophic Sulfur Oxidation in the Genus Halomonas Revealed by Six Novel Species Characterizations and Genome-Based Analysis.</title>
        <authorList>
            <person name="Wang L."/>
            <person name="Shao Z."/>
        </authorList>
    </citation>
    <scope>NUCLEOTIDE SEQUENCE [LARGE SCALE GENOMIC DNA]</scope>
    <source>
        <strain evidence="1 2">MCCC 1A13718</strain>
    </source>
</reference>
<keyword evidence="2" id="KW-1185">Reference proteome</keyword>
<dbReference type="Proteomes" id="UP000671845">
    <property type="component" value="Chromosome"/>
</dbReference>
<sequence>MAMDFFGAQARAKRLTLWLVVLLIVAVLGMFAAAVAVVALARLLIGGAALAKALGDLASSIPSRRTRCGPWLGR</sequence>